<accession>A0A346XZN0</accession>
<dbReference type="SUPFAM" id="SSF46565">
    <property type="entry name" value="Chaperone J-domain"/>
    <property type="match status" value="1"/>
</dbReference>
<evidence type="ECO:0000313" key="5">
    <source>
        <dbReference type="Proteomes" id="UP000264006"/>
    </source>
</evidence>
<gene>
    <name evidence="4" type="ORF">DVS28_a2998</name>
</gene>
<name>A0A346XZN0_9ACTN</name>
<dbReference type="GO" id="GO:0042026">
    <property type="term" value="P:protein refolding"/>
    <property type="evidence" value="ECO:0007669"/>
    <property type="project" value="TreeGrafter"/>
</dbReference>
<dbReference type="PANTHER" id="PTHR43096">
    <property type="entry name" value="DNAJ HOMOLOG 1, MITOCHONDRIAL-RELATED"/>
    <property type="match status" value="1"/>
</dbReference>
<dbReference type="SMART" id="SM00271">
    <property type="entry name" value="DnaJ"/>
    <property type="match status" value="1"/>
</dbReference>
<keyword evidence="2" id="KW-0812">Transmembrane</keyword>
<keyword evidence="2" id="KW-0472">Membrane</keyword>
<feature type="transmembrane region" description="Helical" evidence="2">
    <location>
        <begin position="138"/>
        <end position="155"/>
    </location>
</feature>
<evidence type="ECO:0000256" key="2">
    <source>
        <dbReference type="SAM" id="Phobius"/>
    </source>
</evidence>
<dbReference type="InterPro" id="IPR036869">
    <property type="entry name" value="J_dom_sf"/>
</dbReference>
<dbReference type="CDD" id="cd06257">
    <property type="entry name" value="DnaJ"/>
    <property type="match status" value="1"/>
</dbReference>
<dbReference type="Gene3D" id="1.10.287.110">
    <property type="entry name" value="DnaJ domain"/>
    <property type="match status" value="1"/>
</dbReference>
<dbReference type="PROSITE" id="PS50076">
    <property type="entry name" value="DNAJ_2"/>
    <property type="match status" value="1"/>
</dbReference>
<dbReference type="PANTHER" id="PTHR43096:SF58">
    <property type="entry name" value="CHAPERONE DNAJ-DOMAIN SUPERFAMILY PROTEIN"/>
    <property type="match status" value="1"/>
</dbReference>
<dbReference type="Proteomes" id="UP000264006">
    <property type="component" value="Chromosome"/>
</dbReference>
<feature type="domain" description="J" evidence="3">
    <location>
        <begin position="9"/>
        <end position="73"/>
    </location>
</feature>
<dbReference type="OrthoDB" id="166297at2"/>
<dbReference type="PRINTS" id="PR00625">
    <property type="entry name" value="JDOMAIN"/>
</dbReference>
<organism evidence="4 5">
    <name type="scientific">Euzebya pacifica</name>
    <dbReference type="NCBI Taxonomy" id="1608957"/>
    <lineage>
        <taxon>Bacteria</taxon>
        <taxon>Bacillati</taxon>
        <taxon>Actinomycetota</taxon>
        <taxon>Nitriliruptoria</taxon>
        <taxon>Euzebyales</taxon>
    </lineage>
</organism>
<dbReference type="KEGG" id="euz:DVS28_a2998"/>
<proteinExistence type="predicted"/>
<dbReference type="AlphaFoldDB" id="A0A346XZN0"/>
<evidence type="ECO:0000256" key="1">
    <source>
        <dbReference type="SAM" id="MobiDB-lite"/>
    </source>
</evidence>
<dbReference type="InterPro" id="IPR001623">
    <property type="entry name" value="DnaJ_domain"/>
</dbReference>
<keyword evidence="2" id="KW-1133">Transmembrane helix</keyword>
<dbReference type="Pfam" id="PF00226">
    <property type="entry name" value="DnaJ"/>
    <property type="match status" value="1"/>
</dbReference>
<protein>
    <recommendedName>
        <fullName evidence="3">J domain-containing protein</fullName>
    </recommendedName>
</protein>
<reference evidence="4 5" key="1">
    <citation type="submission" date="2018-09" db="EMBL/GenBank/DDBJ databases">
        <title>Complete genome sequence of Euzebya sp. DY32-46 isolated from seawater of Pacific Ocean.</title>
        <authorList>
            <person name="Xu L."/>
            <person name="Wu Y.-H."/>
            <person name="Xu X.-W."/>
        </authorList>
    </citation>
    <scope>NUCLEOTIDE SEQUENCE [LARGE SCALE GENOMIC DNA]</scope>
    <source>
        <strain evidence="4 5">DY32-46</strain>
    </source>
</reference>
<dbReference type="GO" id="GO:0005737">
    <property type="term" value="C:cytoplasm"/>
    <property type="evidence" value="ECO:0007669"/>
    <property type="project" value="TreeGrafter"/>
</dbReference>
<evidence type="ECO:0000313" key="4">
    <source>
        <dbReference type="EMBL" id="AXV07677.1"/>
    </source>
</evidence>
<dbReference type="EMBL" id="CP031165">
    <property type="protein sequence ID" value="AXV07677.1"/>
    <property type="molecule type" value="Genomic_DNA"/>
</dbReference>
<feature type="region of interest" description="Disordered" evidence="1">
    <location>
        <begin position="69"/>
        <end position="101"/>
    </location>
</feature>
<evidence type="ECO:0000259" key="3">
    <source>
        <dbReference type="PROSITE" id="PS50076"/>
    </source>
</evidence>
<dbReference type="GO" id="GO:0051082">
    <property type="term" value="F:unfolded protein binding"/>
    <property type="evidence" value="ECO:0007669"/>
    <property type="project" value="TreeGrafter"/>
</dbReference>
<keyword evidence="5" id="KW-1185">Reference proteome</keyword>
<sequence length="156" mass="16508">MTIPAPDDDLYAVLGVPHVAPHMVIRDAHRRIIRESHPDLVGDSTATERTVRANAAWAVLKDPVRRAAYDRRRASRDAGPSTAADDGSGSDGQVPSWGPGGVRPVSVAQLREAAARESAYSVIGRTQRAAFSAASRRVGAGIVLVGTIVLLLVALR</sequence>